<dbReference type="GO" id="GO:0005524">
    <property type="term" value="F:ATP binding"/>
    <property type="evidence" value="ECO:0007669"/>
    <property type="project" value="UniProtKB-KW"/>
</dbReference>
<dbReference type="GO" id="GO:0004673">
    <property type="term" value="F:protein histidine kinase activity"/>
    <property type="evidence" value="ECO:0007669"/>
    <property type="project" value="UniProtKB-EC"/>
</dbReference>
<feature type="transmembrane region" description="Helical" evidence="8">
    <location>
        <begin position="280"/>
        <end position="298"/>
    </location>
</feature>
<feature type="domain" description="Signal transduction histidine kinase subgroup 2 dimerisation and phosphoacceptor" evidence="9">
    <location>
        <begin position="334"/>
        <end position="406"/>
    </location>
</feature>
<organism evidence="10 11">
    <name type="scientific">Kordia antarctica</name>
    <dbReference type="NCBI Taxonomy" id="1218801"/>
    <lineage>
        <taxon>Bacteria</taxon>
        <taxon>Pseudomonadati</taxon>
        <taxon>Bacteroidota</taxon>
        <taxon>Flavobacteriia</taxon>
        <taxon>Flavobacteriales</taxon>
        <taxon>Flavobacteriaceae</taxon>
        <taxon>Kordia</taxon>
    </lineage>
</organism>
<evidence type="ECO:0000256" key="4">
    <source>
        <dbReference type="ARBA" id="ARBA00022679"/>
    </source>
</evidence>
<evidence type="ECO:0000256" key="6">
    <source>
        <dbReference type="ARBA" id="ARBA00022777"/>
    </source>
</evidence>
<keyword evidence="7" id="KW-0067">ATP-binding</keyword>
<dbReference type="KEGG" id="kan:IMCC3317_06900"/>
<dbReference type="AlphaFoldDB" id="A0A7L4ZHE4"/>
<dbReference type="InterPro" id="IPR011495">
    <property type="entry name" value="Sig_transdc_His_kin_sub2_dim/P"/>
</dbReference>
<keyword evidence="8" id="KW-1133">Transmembrane helix</keyword>
<evidence type="ECO:0000256" key="3">
    <source>
        <dbReference type="ARBA" id="ARBA00022553"/>
    </source>
</evidence>
<dbReference type="InterPro" id="IPR036890">
    <property type="entry name" value="HATPase_C_sf"/>
</dbReference>
<keyword evidence="3" id="KW-0597">Phosphoprotein</keyword>
<sequence length="533" mass="61351">MFKSLKYYIGVFVVLAITWFLLHSIINNYEALEQQKIDAQLSKAHTDAMINAKAGIEVYATLVSSLKSYTKNSKQFPTEIQLQTYLNDFLKEIKFNDSILVNYIDTNHVFQYVITPQKIDPNALKGISVKSFLSQERVDELDVLMQNNTIKLFTPINLREGWAGFPFNFSVKNSEGEILGYMAPVLNVKYLLDYFYESNNQDIYVRKFLINDSISLTREAVYDGSEIFNTSRDAEYFENFNVKEEDFIYSTIQLFGLKLKVGSAYKKSPIINKNIRKYSYIWYGIAALLLILVLIQFLKNKVLNRNLREANGIVVSKNDELENSITNIQTLIKEIHHRVKNNMQMISGILTMQEDEYEDENVKSALRDSQNRIQSMSLVHEKLYGTDTLKDVHINEYVAQLILSIENTLGNKDLELATEIEIDEKLSFDGDTTANLGLMINELTTNSFKHGFKKDRKNSISISITKTGDYYKLIYKDSGDGLPDDFDFESTTSLGMQLIQILIEQLSGKFKYTRVPEKAYEIYFKPIVSSFTV</sequence>
<keyword evidence="5" id="KW-0547">Nucleotide-binding</keyword>
<dbReference type="Proteomes" id="UP000464657">
    <property type="component" value="Chromosome"/>
</dbReference>
<reference evidence="10 11" key="1">
    <citation type="journal article" date="2013" name="Int. J. Syst. Evol. Microbiol.">
        <title>Kordia antarctica sp. nov., isolated from Antarctic seawater.</title>
        <authorList>
            <person name="Baek K."/>
            <person name="Choi A."/>
            <person name="Kang I."/>
            <person name="Lee K."/>
            <person name="Cho J.C."/>
        </authorList>
    </citation>
    <scope>NUCLEOTIDE SEQUENCE [LARGE SCALE GENOMIC DNA]</scope>
    <source>
        <strain evidence="10 11">IMCC3317</strain>
    </source>
</reference>
<comment type="catalytic activity">
    <reaction evidence="1">
        <text>ATP + protein L-histidine = ADP + protein N-phospho-L-histidine.</text>
        <dbReference type="EC" id="2.7.13.3"/>
    </reaction>
</comment>
<evidence type="ECO:0000256" key="2">
    <source>
        <dbReference type="ARBA" id="ARBA00012438"/>
    </source>
</evidence>
<dbReference type="PANTHER" id="PTHR41523:SF8">
    <property type="entry name" value="ETHYLENE RESPONSE SENSOR PROTEIN"/>
    <property type="match status" value="1"/>
</dbReference>
<dbReference type="RefSeq" id="WP_160128091.1">
    <property type="nucleotide sequence ID" value="NZ_CP019288.1"/>
</dbReference>
<name>A0A7L4ZHE4_9FLAO</name>
<keyword evidence="11" id="KW-1185">Reference proteome</keyword>
<keyword evidence="8" id="KW-0812">Transmembrane</keyword>
<accession>A0A7L4ZHE4</accession>
<evidence type="ECO:0000256" key="7">
    <source>
        <dbReference type="ARBA" id="ARBA00022840"/>
    </source>
</evidence>
<evidence type="ECO:0000256" key="1">
    <source>
        <dbReference type="ARBA" id="ARBA00000085"/>
    </source>
</evidence>
<feature type="transmembrane region" description="Helical" evidence="8">
    <location>
        <begin position="7"/>
        <end position="26"/>
    </location>
</feature>
<keyword evidence="6 10" id="KW-0418">Kinase</keyword>
<proteinExistence type="predicted"/>
<dbReference type="SUPFAM" id="SSF55874">
    <property type="entry name" value="ATPase domain of HSP90 chaperone/DNA topoisomerase II/histidine kinase"/>
    <property type="match status" value="1"/>
</dbReference>
<evidence type="ECO:0000256" key="5">
    <source>
        <dbReference type="ARBA" id="ARBA00022741"/>
    </source>
</evidence>
<dbReference type="EC" id="2.7.13.3" evidence="2"/>
<gene>
    <name evidence="10" type="primary">pdtaS</name>
    <name evidence="10" type="ORF">IMCC3317_06900</name>
</gene>
<dbReference type="PANTHER" id="PTHR41523">
    <property type="entry name" value="TWO-COMPONENT SYSTEM SENSOR PROTEIN"/>
    <property type="match status" value="1"/>
</dbReference>
<evidence type="ECO:0000256" key="8">
    <source>
        <dbReference type="SAM" id="Phobius"/>
    </source>
</evidence>
<evidence type="ECO:0000313" key="11">
    <source>
        <dbReference type="Proteomes" id="UP000464657"/>
    </source>
</evidence>
<keyword evidence="8" id="KW-0472">Membrane</keyword>
<dbReference type="Gene3D" id="3.30.565.10">
    <property type="entry name" value="Histidine kinase-like ATPase, C-terminal domain"/>
    <property type="match status" value="1"/>
</dbReference>
<dbReference type="OrthoDB" id="9767435at2"/>
<evidence type="ECO:0000313" key="10">
    <source>
        <dbReference type="EMBL" id="QHI35344.1"/>
    </source>
</evidence>
<dbReference type="EMBL" id="CP019288">
    <property type="protein sequence ID" value="QHI35344.1"/>
    <property type="molecule type" value="Genomic_DNA"/>
</dbReference>
<dbReference type="Gene3D" id="3.30.450.20">
    <property type="entry name" value="PAS domain"/>
    <property type="match status" value="1"/>
</dbReference>
<keyword evidence="4 10" id="KW-0808">Transferase</keyword>
<protein>
    <recommendedName>
        <fullName evidence="2">histidine kinase</fullName>
        <ecNumber evidence="2">2.7.13.3</ecNumber>
    </recommendedName>
</protein>
<dbReference type="Pfam" id="PF07568">
    <property type="entry name" value="HisKA_2"/>
    <property type="match status" value="1"/>
</dbReference>
<evidence type="ECO:0000259" key="9">
    <source>
        <dbReference type="Pfam" id="PF07568"/>
    </source>
</evidence>